<reference evidence="2 3" key="1">
    <citation type="submission" date="2013-02" db="EMBL/GenBank/DDBJ databases">
        <title>The Genome Sequence of Acinetobacter gerneri CIP 107464.</title>
        <authorList>
            <consortium name="The Broad Institute Genome Sequencing Platform"/>
            <consortium name="The Broad Institute Genome Sequencing Center for Infectious Disease"/>
            <person name="Cerqueira G."/>
            <person name="Feldgarden M."/>
            <person name="Courvalin P."/>
            <person name="Perichon B."/>
            <person name="Grillot-Courvalin C."/>
            <person name="Clermont D."/>
            <person name="Rocha E."/>
            <person name="Yoon E.-J."/>
            <person name="Nemec A."/>
            <person name="Walker B."/>
            <person name="Young S.K."/>
            <person name="Zeng Q."/>
            <person name="Gargeya S."/>
            <person name="Fitzgerald M."/>
            <person name="Haas B."/>
            <person name="Abouelleil A."/>
            <person name="Alvarado L."/>
            <person name="Arachchi H.M."/>
            <person name="Berlin A.M."/>
            <person name="Chapman S.B."/>
            <person name="Dewar J."/>
            <person name="Goldberg J."/>
            <person name="Griggs A."/>
            <person name="Gujja S."/>
            <person name="Hansen M."/>
            <person name="Howarth C."/>
            <person name="Imamovic A."/>
            <person name="Larimer J."/>
            <person name="McCowan C."/>
            <person name="Murphy C."/>
            <person name="Neiman D."/>
            <person name="Pearson M."/>
            <person name="Priest M."/>
            <person name="Roberts A."/>
            <person name="Saif S."/>
            <person name="Shea T."/>
            <person name="Sisk P."/>
            <person name="Sykes S."/>
            <person name="Wortman J."/>
            <person name="Nusbaum C."/>
            <person name="Birren B."/>
        </authorList>
    </citation>
    <scope>NUCLEOTIDE SEQUENCE [LARGE SCALE GENOMIC DNA]</scope>
    <source>
        <strain evidence="2 3">CIP 107464</strain>
    </source>
</reference>
<dbReference type="Proteomes" id="UP000013117">
    <property type="component" value="Unassembled WGS sequence"/>
</dbReference>
<keyword evidence="3" id="KW-1185">Reference proteome</keyword>
<proteinExistence type="predicted"/>
<dbReference type="STRING" id="202952.GCA_000747725_01040"/>
<dbReference type="PATRIC" id="fig|1120926.3.peg.3120"/>
<evidence type="ECO:0000313" key="3">
    <source>
        <dbReference type="Proteomes" id="UP000013117"/>
    </source>
</evidence>
<evidence type="ECO:0000256" key="1">
    <source>
        <dbReference type="SAM" id="Phobius"/>
    </source>
</evidence>
<keyword evidence="1" id="KW-0472">Membrane</keyword>
<dbReference type="EMBL" id="APPN01000073">
    <property type="protein sequence ID" value="ENV32702.1"/>
    <property type="molecule type" value="Genomic_DNA"/>
</dbReference>
<sequence>MTLHFIKSKQAVFLNPVLYWVSILMLLISIDVYAKPPAFDKYPAQNYHGKNQALKLNAKTQKFKTLFKEMSKQKPNFAGQYVLQEVGCGGGCSFALVYNAKTGQSLILPETFAECYSEAKGFTSNEIVYKNNSRLLLAIGSRHGEQSKCEKVYYLVKNDHFQVIDQMSYYASH</sequence>
<evidence type="ECO:0000313" key="2">
    <source>
        <dbReference type="EMBL" id="ENV32702.1"/>
    </source>
</evidence>
<dbReference type="eggNOG" id="ENOG5031RJ3">
    <property type="taxonomic scope" value="Bacteria"/>
</dbReference>
<dbReference type="HOGENOM" id="CLU_135441_1_0_6"/>
<dbReference type="AlphaFoldDB" id="N8Y7F6"/>
<organism evidence="2 3">
    <name type="scientific">Acinetobacter gerneri DSM 14967 = CIP 107464 = MTCC 9824</name>
    <dbReference type="NCBI Taxonomy" id="1120926"/>
    <lineage>
        <taxon>Bacteria</taxon>
        <taxon>Pseudomonadati</taxon>
        <taxon>Pseudomonadota</taxon>
        <taxon>Gammaproteobacteria</taxon>
        <taxon>Moraxellales</taxon>
        <taxon>Moraxellaceae</taxon>
        <taxon>Acinetobacter</taxon>
    </lineage>
</organism>
<gene>
    <name evidence="2" type="ORF">F960_03209</name>
</gene>
<feature type="transmembrane region" description="Helical" evidence="1">
    <location>
        <begin position="12"/>
        <end position="34"/>
    </location>
</feature>
<name>N8Y7F6_9GAMM</name>
<comment type="caution">
    <text evidence="2">The sequence shown here is derived from an EMBL/GenBank/DDBJ whole genome shotgun (WGS) entry which is preliminary data.</text>
</comment>
<keyword evidence="1" id="KW-0812">Transmembrane</keyword>
<accession>N8Y7F6</accession>
<protein>
    <submittedName>
        <fullName evidence="2">Uncharacterized protein</fullName>
    </submittedName>
</protein>
<keyword evidence="1" id="KW-1133">Transmembrane helix</keyword>